<dbReference type="AlphaFoldDB" id="A0A7X9SXU5"/>
<dbReference type="FunFam" id="2.60.260.20:FF:000013">
    <property type="entry name" value="DnaJ subfamily B member 11"/>
    <property type="match status" value="1"/>
</dbReference>
<feature type="binding site" evidence="11">
    <location>
        <position position="209"/>
    </location>
    <ligand>
        <name>Zn(2+)</name>
        <dbReference type="ChEBI" id="CHEBI:29105"/>
        <label>2</label>
    </ligand>
</feature>
<dbReference type="SUPFAM" id="SSF57938">
    <property type="entry name" value="DnaJ/Hsp40 cysteine-rich domain"/>
    <property type="match status" value="1"/>
</dbReference>
<gene>
    <name evidence="11 15" type="primary">dnaJ</name>
    <name evidence="15" type="ORF">HF852_10725</name>
</gene>
<accession>A0A7X9SXU5</accession>
<evidence type="ECO:0000313" key="16">
    <source>
        <dbReference type="Proteomes" id="UP000589552"/>
    </source>
</evidence>
<dbReference type="GO" id="GO:0005737">
    <property type="term" value="C:cytoplasm"/>
    <property type="evidence" value="ECO:0007669"/>
    <property type="project" value="UniProtKB-SubCell"/>
</dbReference>
<dbReference type="HAMAP" id="MF_01152">
    <property type="entry name" value="DnaJ"/>
    <property type="match status" value="1"/>
</dbReference>
<evidence type="ECO:0000256" key="4">
    <source>
        <dbReference type="ARBA" id="ARBA00022737"/>
    </source>
</evidence>
<dbReference type="NCBIfam" id="NF010872">
    <property type="entry name" value="PRK14279.1"/>
    <property type="match status" value="1"/>
</dbReference>
<feature type="binding site" evidence="11">
    <location>
        <position position="242"/>
    </location>
    <ligand>
        <name>Zn(2+)</name>
        <dbReference type="ChEBI" id="CHEBI:29105"/>
        <label>1</label>
    </ligand>
</feature>
<feature type="binding site" evidence="11">
    <location>
        <position position="192"/>
    </location>
    <ligand>
        <name>Zn(2+)</name>
        <dbReference type="ChEBI" id="CHEBI:29105"/>
        <label>1</label>
    </ligand>
</feature>
<keyword evidence="3 11" id="KW-0479">Metal-binding</keyword>
<dbReference type="InterPro" id="IPR008971">
    <property type="entry name" value="HSP40/DnaJ_pept-bd"/>
</dbReference>
<name>A0A7X9SXU5_9CORY</name>
<dbReference type="EMBL" id="JABAGA010000007">
    <property type="protein sequence ID" value="NMF10059.1"/>
    <property type="molecule type" value="Genomic_DNA"/>
</dbReference>
<evidence type="ECO:0000259" key="13">
    <source>
        <dbReference type="PROSITE" id="PS50076"/>
    </source>
</evidence>
<dbReference type="GO" id="GO:0005524">
    <property type="term" value="F:ATP binding"/>
    <property type="evidence" value="ECO:0007669"/>
    <property type="project" value="InterPro"/>
</dbReference>
<dbReference type="PRINTS" id="PR00625">
    <property type="entry name" value="JDOMAIN"/>
</dbReference>
<proteinExistence type="inferred from homology"/>
<comment type="domain">
    <text evidence="11">The J domain is necessary and sufficient to stimulate DnaK ATPase activity. Zinc center 1 plays an important role in the autonomous, DnaK-independent chaperone activity of DnaJ. Zinc center 2 is essential for interaction with DnaK and for DnaJ activity.</text>
</comment>
<comment type="subunit">
    <text evidence="11">Homodimer.</text>
</comment>
<dbReference type="Pfam" id="PF00226">
    <property type="entry name" value="DnaJ"/>
    <property type="match status" value="1"/>
</dbReference>
<feature type="binding site" evidence="11">
    <location>
        <position position="228"/>
    </location>
    <ligand>
        <name>Zn(2+)</name>
        <dbReference type="ChEBI" id="CHEBI:29105"/>
        <label>2</label>
    </ligand>
</feature>
<evidence type="ECO:0000256" key="7">
    <source>
        <dbReference type="ARBA" id="ARBA00023016"/>
    </source>
</evidence>
<keyword evidence="1 11" id="KW-0963">Cytoplasm</keyword>
<evidence type="ECO:0000256" key="11">
    <source>
        <dbReference type="HAMAP-Rule" id="MF_01152"/>
    </source>
</evidence>
<feature type="repeat" description="CXXCXGXG motif" evidence="11">
    <location>
        <begin position="242"/>
        <end position="249"/>
    </location>
</feature>
<dbReference type="SUPFAM" id="SSF49493">
    <property type="entry name" value="HSP40/DnaJ peptide-binding domain"/>
    <property type="match status" value="2"/>
</dbReference>
<dbReference type="Pfam" id="PF01556">
    <property type="entry name" value="DnaJ_C"/>
    <property type="match status" value="1"/>
</dbReference>
<reference evidence="15 16" key="1">
    <citation type="submission" date="2020-04" db="EMBL/GenBank/DDBJ databases">
        <authorList>
            <person name="Hitch T.C.A."/>
            <person name="Wylensek D."/>
            <person name="Clavel T."/>
        </authorList>
    </citation>
    <scope>NUCLEOTIDE SEQUENCE [LARGE SCALE GENOMIC DNA]</scope>
    <source>
        <strain evidence="15 16">BL-383-APC-2I</strain>
    </source>
</reference>
<keyword evidence="7 11" id="KW-0346">Stress response</keyword>
<sequence>MTQREWADKDYYADLGVSKSAGQEEIKKAYRKLARDNHPDTHPGDPKAEERFKKVSEAYSVIGDADKRREYDELRSALAGGGFRFPGAGGGFGGGGFTTGGPGAGGAGGPGGAGGFDFNVSDIFGEGGGGGGFGDFLNGFVNRGGGAGGAGRATRPRRGADVETEITLDFREAAKGVTIPLQLTNPSPCTTCHGSGAKPGTHPVTCGTCHGSGFTNEQRGAFGFSAPCPDCGGQGTKIEDPCPDCSGTGVTTRRRTITVRVPAGVVDGQKVRLAGQGEAGLRGRPAGDLFVTVHVRPDEIFTRSGDDLEVTVPVSFGELALGGTITVPTLDGKVRVRVPAGTADGRTLRVRGRGVPKRSGTPGDLLVTVRVQVPPKLDDAAASALRSYVEAERAGGFNPRDGWAGAK</sequence>
<dbReference type="Gene3D" id="2.60.260.20">
    <property type="entry name" value="Urease metallochaperone UreE, N-terminal domain"/>
    <property type="match status" value="2"/>
</dbReference>
<feature type="domain" description="J" evidence="13">
    <location>
        <begin position="10"/>
        <end position="75"/>
    </location>
</feature>
<dbReference type="GO" id="GO:0042026">
    <property type="term" value="P:protein refolding"/>
    <property type="evidence" value="ECO:0007669"/>
    <property type="project" value="TreeGrafter"/>
</dbReference>
<feature type="binding site" evidence="11">
    <location>
        <position position="206"/>
    </location>
    <ligand>
        <name>Zn(2+)</name>
        <dbReference type="ChEBI" id="CHEBI:29105"/>
        <label>2</label>
    </ligand>
</feature>
<dbReference type="Pfam" id="PF00684">
    <property type="entry name" value="DnaJ_CXXCXGXG"/>
    <property type="match status" value="1"/>
</dbReference>
<dbReference type="Gene3D" id="1.10.287.110">
    <property type="entry name" value="DnaJ domain"/>
    <property type="match status" value="1"/>
</dbReference>
<dbReference type="InterPro" id="IPR012724">
    <property type="entry name" value="DnaJ"/>
</dbReference>
<comment type="subcellular location">
    <subcellularLocation>
        <location evidence="11">Cytoplasm</location>
    </subcellularLocation>
</comment>
<evidence type="ECO:0000256" key="1">
    <source>
        <dbReference type="ARBA" id="ARBA00022490"/>
    </source>
</evidence>
<comment type="similarity">
    <text evidence="9 11">Belongs to the DnaJ family.</text>
</comment>
<dbReference type="PANTHER" id="PTHR43096">
    <property type="entry name" value="DNAJ HOMOLOG 1, MITOCHONDRIAL-RELATED"/>
    <property type="match status" value="1"/>
</dbReference>
<organism evidence="15 16">
    <name type="scientific">Corynebacterium xerosis</name>
    <dbReference type="NCBI Taxonomy" id="1725"/>
    <lineage>
        <taxon>Bacteria</taxon>
        <taxon>Bacillati</taxon>
        <taxon>Actinomycetota</taxon>
        <taxon>Actinomycetes</taxon>
        <taxon>Mycobacteriales</taxon>
        <taxon>Corynebacteriaceae</taxon>
        <taxon>Corynebacterium</taxon>
    </lineage>
</organism>
<comment type="caution">
    <text evidence="15">The sequence shown here is derived from an EMBL/GenBank/DDBJ whole genome shotgun (WGS) entry which is preliminary data.</text>
</comment>
<dbReference type="GO" id="GO:0031072">
    <property type="term" value="F:heat shock protein binding"/>
    <property type="evidence" value="ECO:0007669"/>
    <property type="project" value="InterPro"/>
</dbReference>
<dbReference type="Proteomes" id="UP000589552">
    <property type="component" value="Unassembled WGS sequence"/>
</dbReference>
<dbReference type="PROSITE" id="PS50076">
    <property type="entry name" value="DNAJ_2"/>
    <property type="match status" value="1"/>
</dbReference>
<evidence type="ECO:0000256" key="6">
    <source>
        <dbReference type="ARBA" id="ARBA00022833"/>
    </source>
</evidence>
<feature type="repeat" description="CXXCXGXG motif" evidence="11">
    <location>
        <begin position="189"/>
        <end position="196"/>
    </location>
</feature>
<dbReference type="SMART" id="SM00271">
    <property type="entry name" value="DnaJ"/>
    <property type="match status" value="1"/>
</dbReference>
<keyword evidence="2 11" id="KW-0235">DNA replication</keyword>
<dbReference type="InterPro" id="IPR036869">
    <property type="entry name" value="J_dom_sf"/>
</dbReference>
<dbReference type="NCBIfam" id="TIGR02349">
    <property type="entry name" value="DnaJ_bact"/>
    <property type="match status" value="1"/>
</dbReference>
<dbReference type="InterPro" id="IPR036410">
    <property type="entry name" value="HSP_DnaJ_Cys-rich_dom_sf"/>
</dbReference>
<keyword evidence="6 11" id="KW-0862">Zinc</keyword>
<dbReference type="PANTHER" id="PTHR43096:SF54">
    <property type="entry name" value="CHAPERONE PROTEIN DNAJ 1"/>
    <property type="match status" value="1"/>
</dbReference>
<comment type="cofactor">
    <cofactor evidence="11">
        <name>Zn(2+)</name>
        <dbReference type="ChEBI" id="CHEBI:29105"/>
    </cofactor>
    <text evidence="11">Binds 2 Zn(2+) ions per monomer.</text>
</comment>
<feature type="zinc finger region" description="CR-type" evidence="12">
    <location>
        <begin position="176"/>
        <end position="254"/>
    </location>
</feature>
<dbReference type="GO" id="GO:0006260">
    <property type="term" value="P:DNA replication"/>
    <property type="evidence" value="ECO:0007669"/>
    <property type="project" value="UniProtKB-KW"/>
</dbReference>
<dbReference type="RefSeq" id="WP_168938265.1">
    <property type="nucleotide sequence ID" value="NZ_JABAGA010000007.1"/>
</dbReference>
<evidence type="ECO:0000256" key="10">
    <source>
        <dbReference type="ARBA" id="ARBA00067609"/>
    </source>
</evidence>
<feature type="binding site" evidence="11">
    <location>
        <position position="231"/>
    </location>
    <ligand>
        <name>Zn(2+)</name>
        <dbReference type="ChEBI" id="CHEBI:29105"/>
        <label>2</label>
    </ligand>
</feature>
<feature type="binding site" evidence="11">
    <location>
        <position position="245"/>
    </location>
    <ligand>
        <name>Zn(2+)</name>
        <dbReference type="ChEBI" id="CHEBI:29105"/>
        <label>1</label>
    </ligand>
</feature>
<feature type="repeat" description="CXXCXGXG motif" evidence="11">
    <location>
        <begin position="206"/>
        <end position="213"/>
    </location>
</feature>
<comment type="function">
    <text evidence="11">Participates actively in the response to hyperosmotic and heat shock by preventing the aggregation of stress-denatured proteins and by disaggregating proteins, also in an autonomous, DnaK-independent fashion. Unfolded proteins bind initially to DnaJ; upon interaction with the DnaJ-bound protein, DnaK hydrolyzes its bound ATP, resulting in the formation of a stable complex. GrpE releases ADP from DnaK; ATP binding to DnaK triggers the release of the substrate protein, thus completing the reaction cycle. Several rounds of ATP-dependent interactions between DnaJ, DnaK and GrpE are required for fully efficient folding. Also involved, together with DnaK and GrpE, in the DNA replication of plasmids through activation of initiation proteins.</text>
</comment>
<evidence type="ECO:0000256" key="12">
    <source>
        <dbReference type="PROSITE-ProRule" id="PRU00546"/>
    </source>
</evidence>
<dbReference type="SUPFAM" id="SSF46565">
    <property type="entry name" value="Chaperone J-domain"/>
    <property type="match status" value="1"/>
</dbReference>
<dbReference type="CDD" id="cd06257">
    <property type="entry name" value="DnaJ"/>
    <property type="match status" value="1"/>
</dbReference>
<evidence type="ECO:0000256" key="9">
    <source>
        <dbReference type="ARBA" id="ARBA00061004"/>
    </source>
</evidence>
<dbReference type="CDD" id="cd10747">
    <property type="entry name" value="DnaJ_C"/>
    <property type="match status" value="1"/>
</dbReference>
<evidence type="ECO:0000256" key="5">
    <source>
        <dbReference type="ARBA" id="ARBA00022771"/>
    </source>
</evidence>
<dbReference type="GO" id="GO:0008270">
    <property type="term" value="F:zinc ion binding"/>
    <property type="evidence" value="ECO:0007669"/>
    <property type="project" value="UniProtKB-UniRule"/>
</dbReference>
<keyword evidence="5 11" id="KW-0863">Zinc-finger</keyword>
<dbReference type="NCBIfam" id="NF008035">
    <property type="entry name" value="PRK10767.1"/>
    <property type="match status" value="1"/>
</dbReference>
<keyword evidence="8 11" id="KW-0143">Chaperone</keyword>
<evidence type="ECO:0000256" key="3">
    <source>
        <dbReference type="ARBA" id="ARBA00022723"/>
    </source>
</evidence>
<dbReference type="GO" id="GO:0009408">
    <property type="term" value="P:response to heat"/>
    <property type="evidence" value="ECO:0007669"/>
    <property type="project" value="InterPro"/>
</dbReference>
<feature type="binding site" evidence="11">
    <location>
        <position position="189"/>
    </location>
    <ligand>
        <name>Zn(2+)</name>
        <dbReference type="ChEBI" id="CHEBI:29105"/>
        <label>1</label>
    </ligand>
</feature>
<evidence type="ECO:0000256" key="8">
    <source>
        <dbReference type="ARBA" id="ARBA00023186"/>
    </source>
</evidence>
<evidence type="ECO:0000313" key="15">
    <source>
        <dbReference type="EMBL" id="NMF10059.1"/>
    </source>
</evidence>
<dbReference type="Gene3D" id="2.10.230.10">
    <property type="entry name" value="Heat shock protein DnaJ, cysteine-rich domain"/>
    <property type="match status" value="1"/>
</dbReference>
<evidence type="ECO:0000256" key="2">
    <source>
        <dbReference type="ARBA" id="ARBA00022705"/>
    </source>
</evidence>
<evidence type="ECO:0000259" key="14">
    <source>
        <dbReference type="PROSITE" id="PS51188"/>
    </source>
</evidence>
<dbReference type="InterPro" id="IPR002939">
    <property type="entry name" value="DnaJ_C"/>
</dbReference>
<feature type="domain" description="CR-type" evidence="14">
    <location>
        <begin position="176"/>
        <end position="254"/>
    </location>
</feature>
<protein>
    <recommendedName>
        <fullName evidence="10 11">Chaperone protein DnaJ</fullName>
    </recommendedName>
</protein>
<keyword evidence="4 11" id="KW-0677">Repeat</keyword>
<dbReference type="FunFam" id="2.10.230.10:FF:000002">
    <property type="entry name" value="Molecular chaperone DnaJ"/>
    <property type="match status" value="1"/>
</dbReference>
<dbReference type="InterPro" id="IPR001305">
    <property type="entry name" value="HSP_DnaJ_Cys-rich_dom"/>
</dbReference>
<dbReference type="PROSITE" id="PS51188">
    <property type="entry name" value="ZF_CR"/>
    <property type="match status" value="1"/>
</dbReference>
<dbReference type="InterPro" id="IPR001623">
    <property type="entry name" value="DnaJ_domain"/>
</dbReference>
<dbReference type="GO" id="GO:0051082">
    <property type="term" value="F:unfolded protein binding"/>
    <property type="evidence" value="ECO:0007669"/>
    <property type="project" value="UniProtKB-UniRule"/>
</dbReference>
<dbReference type="CDD" id="cd10719">
    <property type="entry name" value="DnaJ_zf"/>
    <property type="match status" value="1"/>
</dbReference>
<feature type="repeat" description="CXXCXGXG motif" evidence="11">
    <location>
        <begin position="228"/>
        <end position="235"/>
    </location>
</feature>